<feature type="region of interest" description="Disordered" evidence="1">
    <location>
        <begin position="336"/>
        <end position="355"/>
    </location>
</feature>
<accession>A0AAI8VV99</accession>
<organism evidence="2 3">
    <name type="scientific">Anthostomella pinea</name>
    <dbReference type="NCBI Taxonomy" id="933095"/>
    <lineage>
        <taxon>Eukaryota</taxon>
        <taxon>Fungi</taxon>
        <taxon>Dikarya</taxon>
        <taxon>Ascomycota</taxon>
        <taxon>Pezizomycotina</taxon>
        <taxon>Sordariomycetes</taxon>
        <taxon>Xylariomycetidae</taxon>
        <taxon>Xylariales</taxon>
        <taxon>Xylariaceae</taxon>
        <taxon>Anthostomella</taxon>
    </lineage>
</organism>
<evidence type="ECO:0000256" key="1">
    <source>
        <dbReference type="SAM" id="MobiDB-lite"/>
    </source>
</evidence>
<feature type="region of interest" description="Disordered" evidence="1">
    <location>
        <begin position="1"/>
        <end position="35"/>
    </location>
</feature>
<name>A0AAI8VV99_9PEZI</name>
<protein>
    <submittedName>
        <fullName evidence="2">Uu.00g067080.m01.CDS01</fullName>
    </submittedName>
</protein>
<keyword evidence="3" id="KW-1185">Reference proteome</keyword>
<reference evidence="2" key="1">
    <citation type="submission" date="2023-10" db="EMBL/GenBank/DDBJ databases">
        <authorList>
            <person name="Hackl T."/>
        </authorList>
    </citation>
    <scope>NUCLEOTIDE SEQUENCE</scope>
</reference>
<evidence type="ECO:0000313" key="2">
    <source>
        <dbReference type="EMBL" id="CAJ2511083.1"/>
    </source>
</evidence>
<gene>
    <name evidence="2" type="ORF">KHLLAP_LOCUS11551</name>
</gene>
<dbReference type="EMBL" id="CAUWAG010000018">
    <property type="protein sequence ID" value="CAJ2511083.1"/>
    <property type="molecule type" value="Genomic_DNA"/>
</dbReference>
<dbReference type="AlphaFoldDB" id="A0AAI8VV99"/>
<proteinExistence type="predicted"/>
<feature type="compositionally biased region" description="Polar residues" evidence="1">
    <location>
        <begin position="9"/>
        <end position="19"/>
    </location>
</feature>
<feature type="region of interest" description="Disordered" evidence="1">
    <location>
        <begin position="239"/>
        <end position="263"/>
    </location>
</feature>
<evidence type="ECO:0000313" key="3">
    <source>
        <dbReference type="Proteomes" id="UP001295740"/>
    </source>
</evidence>
<dbReference type="Proteomes" id="UP001295740">
    <property type="component" value="Unassembled WGS sequence"/>
</dbReference>
<sequence length="390" mass="41748">MDDAKHSKTPSLPATTPTPESADKPTARYGTTVGSDGMRNMMDLCHTWVRRSKEHNGLRDPIYAELLMSIPYQDTTEKGQALESPFVDKLVNLFQAAKDELLARENVSDEKKKLADVELPSVKDVQGVLAHWKRMVTLPRSARGGYHKPVLNGQHTDFLDTMNSNSLPMLPTDPAASRKLSAGFDYSQSPKPVLRLRDPFHPVGITAHSIDNPSREETATIRQGQGGFLSHTQAIQAGEASADVDKTGQDTQPTMSKPDGSLRPGVVITISSSNSQQGGPSQEALTVVVDQNLMAKAGVCINIYNSGSVTPGLEATAATTGTTPKAPAVDPVEAAKIDDTGSKGTGSAQEQPSTDERITRLEARLARLVEVVGKSCGIGWVQGLENEGQS</sequence>
<comment type="caution">
    <text evidence="2">The sequence shown here is derived from an EMBL/GenBank/DDBJ whole genome shotgun (WGS) entry which is preliminary data.</text>
</comment>